<name>A0ABY8FM05_9SPHN</name>
<dbReference type="NCBIfam" id="NF038065">
    <property type="entry name" value="Pr6Pr"/>
    <property type="match status" value="1"/>
</dbReference>
<feature type="transmembrane region" description="Helical" evidence="1">
    <location>
        <begin position="12"/>
        <end position="36"/>
    </location>
</feature>
<proteinExistence type="predicted"/>
<keyword evidence="1" id="KW-1133">Transmembrane helix</keyword>
<feature type="transmembrane region" description="Helical" evidence="1">
    <location>
        <begin position="48"/>
        <end position="67"/>
    </location>
</feature>
<keyword evidence="3" id="KW-1185">Reference proteome</keyword>
<feature type="transmembrane region" description="Helical" evidence="1">
    <location>
        <begin position="150"/>
        <end position="171"/>
    </location>
</feature>
<reference evidence="2 3" key="1">
    <citation type="submission" date="2023-03" db="EMBL/GenBank/DDBJ databases">
        <title>Altererythrobacter sp. CAU 1644 isolated from sand.</title>
        <authorList>
            <person name="Kim W."/>
        </authorList>
    </citation>
    <scope>NUCLEOTIDE SEQUENCE [LARGE SCALE GENOMIC DNA]</scope>
    <source>
        <strain evidence="2 3">CAU 1644</strain>
    </source>
</reference>
<keyword evidence="1" id="KW-0472">Membrane</keyword>
<feature type="transmembrane region" description="Helical" evidence="1">
    <location>
        <begin position="79"/>
        <end position="99"/>
    </location>
</feature>
<keyword evidence="1" id="KW-0812">Transmembrane</keyword>
<evidence type="ECO:0000256" key="1">
    <source>
        <dbReference type="SAM" id="Phobius"/>
    </source>
</evidence>
<organism evidence="2 3">
    <name type="scientific">Altererythrobacter arenosus</name>
    <dbReference type="NCBI Taxonomy" id="3032592"/>
    <lineage>
        <taxon>Bacteria</taxon>
        <taxon>Pseudomonadati</taxon>
        <taxon>Pseudomonadota</taxon>
        <taxon>Alphaproteobacteria</taxon>
        <taxon>Sphingomonadales</taxon>
        <taxon>Erythrobacteraceae</taxon>
        <taxon>Altererythrobacter</taxon>
    </lineage>
</organism>
<dbReference type="Proteomes" id="UP001215827">
    <property type="component" value="Chromosome"/>
</dbReference>
<evidence type="ECO:0000313" key="2">
    <source>
        <dbReference type="EMBL" id="WFL76050.1"/>
    </source>
</evidence>
<dbReference type="EMBL" id="CP121106">
    <property type="protein sequence ID" value="WFL76050.1"/>
    <property type="molecule type" value="Genomic_DNA"/>
</dbReference>
<feature type="transmembrane region" description="Helical" evidence="1">
    <location>
        <begin position="111"/>
        <end position="138"/>
    </location>
</feature>
<sequence length="185" mass="20164">MQTTINDDRDGSALVAFALLFRFFTIWSNFAAGLVMGWIASGRHIPRAALFALATALTIVALVYWALLAADHHPVGLDWWTNLAFHGLIPAGVIGWWMVVTRHDAARWALLPFVMIAPVIYTMFALGYGELTGFYAYFFLDKSALGWGQLLANIAGLALFFMAMGAALMGIRSLVGRGPRPSVAA</sequence>
<dbReference type="RefSeq" id="WP_278014816.1">
    <property type="nucleotide sequence ID" value="NZ_CP121106.1"/>
</dbReference>
<evidence type="ECO:0000313" key="3">
    <source>
        <dbReference type="Proteomes" id="UP001215827"/>
    </source>
</evidence>
<gene>
    <name evidence="2" type="ORF">P7228_08510</name>
</gene>
<dbReference type="InterPro" id="IPR049713">
    <property type="entry name" value="Pr6Pr-like"/>
</dbReference>
<accession>A0ABY8FM05</accession>
<protein>
    <submittedName>
        <fullName evidence="2">Pr6Pr family membrane protein</fullName>
    </submittedName>
</protein>